<keyword evidence="12" id="KW-1185">Reference proteome</keyword>
<keyword evidence="6 9" id="KW-1133">Transmembrane helix</keyword>
<feature type="transmembrane region" description="Helical" evidence="9">
    <location>
        <begin position="379"/>
        <end position="402"/>
    </location>
</feature>
<evidence type="ECO:0000256" key="2">
    <source>
        <dbReference type="ARBA" id="ARBA00022448"/>
    </source>
</evidence>
<dbReference type="GO" id="GO:0008324">
    <property type="term" value="F:monoatomic cation transmembrane transporter activity"/>
    <property type="evidence" value="ECO:0007669"/>
    <property type="project" value="InterPro"/>
</dbReference>
<dbReference type="Proteomes" id="UP000483261">
    <property type="component" value="Unassembled WGS sequence"/>
</dbReference>
<protein>
    <submittedName>
        <fullName evidence="11">Potassium/proton antiporter</fullName>
    </submittedName>
</protein>
<dbReference type="NCBIfam" id="NF003715">
    <property type="entry name" value="PRK05326.1-2"/>
    <property type="match status" value="1"/>
</dbReference>
<comment type="caution">
    <text evidence="11">The sequence shown here is derived from an EMBL/GenBank/DDBJ whole genome shotgun (WGS) entry which is preliminary data.</text>
</comment>
<dbReference type="InterPro" id="IPR006153">
    <property type="entry name" value="Cation/H_exchanger_TM"/>
</dbReference>
<evidence type="ECO:0000313" key="11">
    <source>
        <dbReference type="EMBL" id="NGN92194.1"/>
    </source>
</evidence>
<feature type="transmembrane region" description="Helical" evidence="9">
    <location>
        <begin position="345"/>
        <end position="367"/>
    </location>
</feature>
<evidence type="ECO:0000256" key="6">
    <source>
        <dbReference type="ARBA" id="ARBA00022989"/>
    </source>
</evidence>
<evidence type="ECO:0000256" key="7">
    <source>
        <dbReference type="ARBA" id="ARBA00023065"/>
    </source>
</evidence>
<dbReference type="SUPFAM" id="SSF116726">
    <property type="entry name" value="TrkA C-terminal domain-like"/>
    <property type="match status" value="1"/>
</dbReference>
<keyword evidence="5 9" id="KW-0812">Transmembrane</keyword>
<keyword evidence="2" id="KW-0813">Transport</keyword>
<dbReference type="Gene3D" id="1.20.1530.20">
    <property type="match status" value="1"/>
</dbReference>
<evidence type="ECO:0000256" key="5">
    <source>
        <dbReference type="ARBA" id="ARBA00022692"/>
    </source>
</evidence>
<evidence type="ECO:0000256" key="4">
    <source>
        <dbReference type="ARBA" id="ARBA00022475"/>
    </source>
</evidence>
<comment type="subcellular location">
    <subcellularLocation>
        <location evidence="1">Cell membrane</location>
        <topology evidence="1">Multi-pass membrane protein</topology>
    </subcellularLocation>
</comment>
<dbReference type="GO" id="GO:0006813">
    <property type="term" value="P:potassium ion transport"/>
    <property type="evidence" value="ECO:0007669"/>
    <property type="project" value="InterPro"/>
</dbReference>
<dbReference type="PROSITE" id="PS51202">
    <property type="entry name" value="RCK_C"/>
    <property type="match status" value="1"/>
</dbReference>
<dbReference type="AlphaFoldDB" id="A0A6M1QWB7"/>
<dbReference type="InterPro" id="IPR006037">
    <property type="entry name" value="RCK_C"/>
</dbReference>
<feature type="transmembrane region" description="Helical" evidence="9">
    <location>
        <begin position="197"/>
        <end position="220"/>
    </location>
</feature>
<evidence type="ECO:0000313" key="12">
    <source>
        <dbReference type="Proteomes" id="UP000483261"/>
    </source>
</evidence>
<evidence type="ECO:0000256" key="3">
    <source>
        <dbReference type="ARBA" id="ARBA00022449"/>
    </source>
</evidence>
<keyword evidence="3" id="KW-0050">Antiport</keyword>
<feature type="transmembrane region" description="Helical" evidence="9">
    <location>
        <begin position="49"/>
        <end position="66"/>
    </location>
</feature>
<keyword evidence="4" id="KW-1003">Cell membrane</keyword>
<name>A0A6M1QWB7_9ACTN</name>
<feature type="transmembrane region" description="Helical" evidence="9">
    <location>
        <begin position="285"/>
        <end position="305"/>
    </location>
</feature>
<feature type="transmembrane region" description="Helical" evidence="9">
    <location>
        <begin position="311"/>
        <end position="333"/>
    </location>
</feature>
<evidence type="ECO:0000256" key="9">
    <source>
        <dbReference type="SAM" id="Phobius"/>
    </source>
</evidence>
<feature type="transmembrane region" description="Helical" evidence="9">
    <location>
        <begin position="72"/>
        <end position="91"/>
    </location>
</feature>
<dbReference type="GO" id="GO:1902600">
    <property type="term" value="P:proton transmembrane transport"/>
    <property type="evidence" value="ECO:0007669"/>
    <property type="project" value="InterPro"/>
</dbReference>
<proteinExistence type="predicted"/>
<dbReference type="PANTHER" id="PTHR32507">
    <property type="entry name" value="NA(+)/H(+) ANTIPORTER 1"/>
    <property type="match status" value="1"/>
</dbReference>
<feature type="transmembrane region" description="Helical" evidence="9">
    <location>
        <begin position="103"/>
        <end position="128"/>
    </location>
</feature>
<feature type="domain" description="RCK C-terminal" evidence="10">
    <location>
        <begin position="415"/>
        <end position="496"/>
    </location>
</feature>
<evidence type="ECO:0000259" key="10">
    <source>
        <dbReference type="PROSITE" id="PS51202"/>
    </source>
</evidence>
<dbReference type="NCBIfam" id="NF003716">
    <property type="entry name" value="PRK05326.1-3"/>
    <property type="match status" value="1"/>
</dbReference>
<feature type="transmembrane region" description="Helical" evidence="9">
    <location>
        <begin position="20"/>
        <end position="37"/>
    </location>
</feature>
<evidence type="ECO:0000256" key="8">
    <source>
        <dbReference type="ARBA" id="ARBA00023136"/>
    </source>
</evidence>
<dbReference type="GO" id="GO:0015297">
    <property type="term" value="F:antiporter activity"/>
    <property type="evidence" value="ECO:0007669"/>
    <property type="project" value="UniProtKB-KW"/>
</dbReference>
<dbReference type="EMBL" id="JAALAA010000004">
    <property type="protein sequence ID" value="NGN92194.1"/>
    <property type="molecule type" value="Genomic_DNA"/>
</dbReference>
<reference evidence="11 12" key="1">
    <citation type="submission" date="2020-02" db="EMBL/GenBank/DDBJ databases">
        <title>Whole-genome analyses of novel actinobacteria.</title>
        <authorList>
            <person name="Sahin N."/>
        </authorList>
    </citation>
    <scope>NUCLEOTIDE SEQUENCE [LARGE SCALE GENOMIC DNA]</scope>
    <source>
        <strain evidence="11 12">KC13</strain>
    </source>
</reference>
<organism evidence="11 12">
    <name type="scientific">Nocardioides turkmenicus</name>
    <dbReference type="NCBI Taxonomy" id="2711220"/>
    <lineage>
        <taxon>Bacteria</taxon>
        <taxon>Bacillati</taxon>
        <taxon>Actinomycetota</taxon>
        <taxon>Actinomycetes</taxon>
        <taxon>Propionibacteriales</taxon>
        <taxon>Nocardioidaceae</taxon>
        <taxon>Nocardioides</taxon>
    </lineage>
</organism>
<dbReference type="Pfam" id="PF00999">
    <property type="entry name" value="Na_H_Exchanger"/>
    <property type="match status" value="1"/>
</dbReference>
<dbReference type="Gene3D" id="3.30.70.1450">
    <property type="entry name" value="Regulator of K+ conductance, C-terminal domain"/>
    <property type="match status" value="1"/>
</dbReference>
<sequence>MQTQRSEGGPTYMSFDVHQLDMFVLIGSLVTLLAILAVRVSTKAGLPSLLIYLLMGVLLGESVLGIRFDDAAVAHAIGFGALALILAEGGLTTSWKDVRPAFGLGLMLATVGVVVSIGIVAVGAHYLLGLPWQLAFLLGAVTSPTDAAAVFSVLRVVPLPKRLTGVLEAESGLNDAPTVVIVTLIASGAIGENHPTVVAGIVVGELLLGIVIGLLVGFGGAWMMRRAALPSAGLYPLAVMTLAFLAYGGSAWLHGSGFAAIYVAALVLGNAELPHRGATRSFAEGVAWLAQIGLFVMLGLLLSPGRIDVETIGLALAAGLILTFLARPASVLISTVVSRMSWRETVFVSWAGLRGAVPVVLTTIPLAEGVDGAEELFDLVFVMVVVYTLLTGPTLPWVARVLSVARPNDPRSLDLDVAPLEQIAADLIQLRIPRESRLHGVEVGELRLPTGTSVSLLIRDGQTMVPDSTTVLRARDVILVVVPRNLREQAERRLEMVSRKGRLAGWLR</sequence>
<accession>A0A6M1QWB7</accession>
<keyword evidence="7" id="KW-0406">Ion transport</keyword>
<feature type="transmembrane region" description="Helical" evidence="9">
    <location>
        <begin position="227"/>
        <end position="247"/>
    </location>
</feature>
<dbReference type="GO" id="GO:0005886">
    <property type="term" value="C:plasma membrane"/>
    <property type="evidence" value="ECO:0007669"/>
    <property type="project" value="UniProtKB-SubCell"/>
</dbReference>
<evidence type="ECO:0000256" key="1">
    <source>
        <dbReference type="ARBA" id="ARBA00004651"/>
    </source>
</evidence>
<dbReference type="PANTHER" id="PTHR32507:SF7">
    <property type="entry name" value="K(+)_H(+) ANTIPORTER NHAP2"/>
    <property type="match status" value="1"/>
</dbReference>
<feature type="transmembrane region" description="Helical" evidence="9">
    <location>
        <begin position="253"/>
        <end position="273"/>
    </location>
</feature>
<gene>
    <name evidence="11" type="ORF">G5C66_05505</name>
</gene>
<dbReference type="InterPro" id="IPR036721">
    <property type="entry name" value="RCK_C_sf"/>
</dbReference>
<keyword evidence="8 9" id="KW-0472">Membrane</keyword>
<dbReference type="Pfam" id="PF02080">
    <property type="entry name" value="TrkA_C"/>
    <property type="match status" value="1"/>
</dbReference>
<dbReference type="InterPro" id="IPR038770">
    <property type="entry name" value="Na+/solute_symporter_sf"/>
</dbReference>